<keyword evidence="2" id="KW-0067">ATP-binding</keyword>
<dbReference type="Pfam" id="PF14490">
    <property type="entry name" value="HHH_RecD2"/>
    <property type="match status" value="1"/>
</dbReference>
<dbReference type="Pfam" id="PF13604">
    <property type="entry name" value="AAA_30"/>
    <property type="match status" value="1"/>
</dbReference>
<evidence type="ECO:0000256" key="1">
    <source>
        <dbReference type="ARBA" id="ARBA00022741"/>
    </source>
</evidence>
<dbReference type="Gene3D" id="1.10.150.20">
    <property type="entry name" value="5' to 3' exonuclease, C-terminal subdomain"/>
    <property type="match status" value="1"/>
</dbReference>
<dbReference type="InterPro" id="IPR050534">
    <property type="entry name" value="Coronavir_polyprotein_1ab"/>
</dbReference>
<dbReference type="GO" id="GO:0017116">
    <property type="term" value="F:single-stranded DNA helicase activity"/>
    <property type="evidence" value="ECO:0007669"/>
    <property type="project" value="TreeGrafter"/>
</dbReference>
<evidence type="ECO:0000259" key="4">
    <source>
        <dbReference type="SMART" id="SM00382"/>
    </source>
</evidence>
<dbReference type="CDD" id="cd17933">
    <property type="entry name" value="DEXSc_RecD-like"/>
    <property type="match status" value="1"/>
</dbReference>
<dbReference type="Pfam" id="PF14520">
    <property type="entry name" value="HHH_5"/>
    <property type="match status" value="1"/>
</dbReference>
<gene>
    <name evidence="5" type="ORF">SSPO_001070</name>
</gene>
<dbReference type="Proteomes" id="UP000463951">
    <property type="component" value="Chromosome"/>
</dbReference>
<dbReference type="SUPFAM" id="SSF47781">
    <property type="entry name" value="RuvA domain 2-like"/>
    <property type="match status" value="1"/>
</dbReference>
<reference evidence="5 6" key="1">
    <citation type="journal article" date="2020" name="Int. J. Syst. Evol. Microbiol.">
        <title>Reclassification of Streptomyces castelarensis and Streptomyces sporoclivatus as later heterotypic synonyms of Streptomyces antimycoticus.</title>
        <authorList>
            <person name="Komaki H."/>
            <person name="Tamura T."/>
        </authorList>
    </citation>
    <scope>NUCLEOTIDE SEQUENCE [LARGE SCALE GENOMIC DNA]</scope>
    <source>
        <strain evidence="5 6">NBRC 100767</strain>
    </source>
</reference>
<evidence type="ECO:0000313" key="6">
    <source>
        <dbReference type="Proteomes" id="UP000463951"/>
    </source>
</evidence>
<protein>
    <recommendedName>
        <fullName evidence="4">AAA+ ATPase domain-containing protein</fullName>
    </recommendedName>
</protein>
<dbReference type="GO" id="GO:0009338">
    <property type="term" value="C:exodeoxyribonuclease V complex"/>
    <property type="evidence" value="ECO:0007669"/>
    <property type="project" value="TreeGrafter"/>
</dbReference>
<dbReference type="PANTHER" id="PTHR43788">
    <property type="entry name" value="DNA2/NAM7 HELICASE FAMILY MEMBER"/>
    <property type="match status" value="1"/>
</dbReference>
<dbReference type="GO" id="GO:0005524">
    <property type="term" value="F:ATP binding"/>
    <property type="evidence" value="ECO:0007669"/>
    <property type="project" value="UniProtKB-KW"/>
</dbReference>
<dbReference type="SUPFAM" id="SSF52540">
    <property type="entry name" value="P-loop containing nucleoside triphosphate hydrolases"/>
    <property type="match status" value="1"/>
</dbReference>
<dbReference type="GO" id="GO:0006310">
    <property type="term" value="P:DNA recombination"/>
    <property type="evidence" value="ECO:0007669"/>
    <property type="project" value="TreeGrafter"/>
</dbReference>
<organism evidence="5 6">
    <name type="scientific">Streptomyces antimycoticus</name>
    <dbReference type="NCBI Taxonomy" id="68175"/>
    <lineage>
        <taxon>Bacteria</taxon>
        <taxon>Bacillati</taxon>
        <taxon>Actinomycetota</taxon>
        <taxon>Actinomycetes</taxon>
        <taxon>Kitasatosporales</taxon>
        <taxon>Streptomycetaceae</taxon>
        <taxon>Streptomyces</taxon>
        <taxon>Streptomyces violaceusniger group</taxon>
    </lineage>
</organism>
<dbReference type="Gene3D" id="3.40.50.300">
    <property type="entry name" value="P-loop containing nucleotide triphosphate hydrolases"/>
    <property type="match status" value="2"/>
</dbReference>
<dbReference type="InterPro" id="IPR003593">
    <property type="entry name" value="AAA+_ATPase"/>
</dbReference>
<dbReference type="InterPro" id="IPR010994">
    <property type="entry name" value="RuvA_2-like"/>
</dbReference>
<name>A0A499UJZ9_9ACTN</name>
<feature type="region of interest" description="Disordered" evidence="3">
    <location>
        <begin position="453"/>
        <end position="562"/>
    </location>
</feature>
<feature type="domain" description="AAA+ ATPase" evidence="4">
    <location>
        <begin position="275"/>
        <end position="411"/>
    </location>
</feature>
<sequence>MRLYLASGLIHGIGETLATAIVDRFGDRTLHIIDTEPQRLLDVHGIGPTRLEHISQAWHTQKAIAEIMVFLQGLGLSAHLAVKIYQTYTDDNRNPMDVVRHTPYQLCRDIHGIGFETADRIALATGIPKHSDQRLQAALLHTLTHARARGNCHLPERVLLARTRHLLTDNDPTMADILEDPILRQALEALRTRGETVIESLPTPVLEDADVFHAVTAVSLTFMYRAETGLAQDILRLHHAPSTLAEYTDWTGLLAHAAPKGLTEEQQRTVLLALTATVSVLTGGPGCGKTHTLRTLVALAEQAGIPIALAAPTGKAAKRMEETTGHQATTVHRLISSRLNPTDRPDDHTRLEAADLIVIDEASMLDVQLAARLTAAIRTGCHLLLVGDTDQLPSVGPGRVLRDLLAVPDIPRTHLTHIFRQDDQSAAIIDNAHRILRGLPPLPAPGVFGCRPWKTPKPLPKKSWNSLPPASRTTSTPYPTTSKSSAPPGATPPGLSRSTPACRPDSTRPHLASPSTTTKDTSFVSVTASCRSATSPTAARTVSSTDPPAPSPPSTPKPTSSP</sequence>
<accession>A0A499UJZ9</accession>
<dbReference type="PANTHER" id="PTHR43788:SF6">
    <property type="entry name" value="DNA HELICASE B"/>
    <property type="match status" value="1"/>
</dbReference>
<dbReference type="SMART" id="SM00382">
    <property type="entry name" value="AAA"/>
    <property type="match status" value="1"/>
</dbReference>
<feature type="compositionally biased region" description="Pro residues" evidence="3">
    <location>
        <begin position="547"/>
        <end position="562"/>
    </location>
</feature>
<feature type="compositionally biased region" description="Polar residues" evidence="3">
    <location>
        <begin position="513"/>
        <end position="542"/>
    </location>
</feature>
<evidence type="ECO:0000256" key="3">
    <source>
        <dbReference type="SAM" id="MobiDB-lite"/>
    </source>
</evidence>
<proteinExistence type="predicted"/>
<dbReference type="InterPro" id="IPR029493">
    <property type="entry name" value="RecD2-like_HHH"/>
</dbReference>
<dbReference type="InterPro" id="IPR027417">
    <property type="entry name" value="P-loop_NTPase"/>
</dbReference>
<dbReference type="AlphaFoldDB" id="A0A499UJZ9"/>
<dbReference type="Gene3D" id="1.10.10.2220">
    <property type="match status" value="1"/>
</dbReference>
<evidence type="ECO:0000313" key="5">
    <source>
        <dbReference type="EMBL" id="BBJ37389.1"/>
    </source>
</evidence>
<dbReference type="EMBL" id="AP019620">
    <property type="protein sequence ID" value="BBJ37389.1"/>
    <property type="molecule type" value="Genomic_DNA"/>
</dbReference>
<keyword evidence="1" id="KW-0547">Nucleotide-binding</keyword>
<feature type="compositionally biased region" description="Low complexity" evidence="3">
    <location>
        <begin position="468"/>
        <end position="488"/>
    </location>
</feature>
<evidence type="ECO:0000256" key="2">
    <source>
        <dbReference type="ARBA" id="ARBA00022840"/>
    </source>
</evidence>